<dbReference type="GO" id="GO:0006508">
    <property type="term" value="P:proteolysis"/>
    <property type="evidence" value="ECO:0007669"/>
    <property type="project" value="UniProtKB-KW"/>
</dbReference>
<dbReference type="Pfam" id="PF02902">
    <property type="entry name" value="Peptidase_C48"/>
    <property type="match status" value="1"/>
</dbReference>
<keyword evidence="3" id="KW-0378">Hydrolase</keyword>
<dbReference type="InterPro" id="IPR003653">
    <property type="entry name" value="Peptidase_C48_C"/>
</dbReference>
<dbReference type="AlphaFoldDB" id="A0A0N5AYG1"/>
<dbReference type="Proteomes" id="UP000046393">
    <property type="component" value="Unplaced"/>
</dbReference>
<sequence length="127" mass="15142">MPQQTNVYDCGIFMLKFLEHFLVKPPEFLRKTGTFLRWYPNFSISNTREEILKYLQKLCVREKWDAYLEYRRKDAYYTELIGDQIPLFTISLPEPEPLRRTVSECDIHLEALSVPSKKLGRRNSSSF</sequence>
<evidence type="ECO:0000256" key="2">
    <source>
        <dbReference type="ARBA" id="ARBA00022670"/>
    </source>
</evidence>
<reference evidence="6" key="1">
    <citation type="submission" date="2017-02" db="UniProtKB">
        <authorList>
            <consortium name="WormBaseParasite"/>
        </authorList>
    </citation>
    <scope>IDENTIFICATION</scope>
</reference>
<evidence type="ECO:0000313" key="6">
    <source>
        <dbReference type="WBParaSite" id="SMUV_0001000201-mRNA-1"/>
    </source>
</evidence>
<dbReference type="WBParaSite" id="SMUV_0001000201-mRNA-1">
    <property type="protein sequence ID" value="SMUV_0001000201-mRNA-1"/>
    <property type="gene ID" value="SMUV_0001000201"/>
</dbReference>
<accession>A0A0N5AYG1</accession>
<comment type="similarity">
    <text evidence="1">Belongs to the peptidase C48 family.</text>
</comment>
<name>A0A0N5AYG1_9BILA</name>
<protein>
    <submittedName>
        <fullName evidence="6">ULP_PROTEASE domain-containing protein</fullName>
    </submittedName>
</protein>
<dbReference type="STRING" id="451379.A0A0N5AYG1"/>
<keyword evidence="2" id="KW-0645">Protease</keyword>
<evidence type="ECO:0000256" key="1">
    <source>
        <dbReference type="ARBA" id="ARBA00005234"/>
    </source>
</evidence>
<evidence type="ECO:0000256" key="3">
    <source>
        <dbReference type="ARBA" id="ARBA00022801"/>
    </source>
</evidence>
<evidence type="ECO:0000259" key="4">
    <source>
        <dbReference type="PROSITE" id="PS50600"/>
    </source>
</evidence>
<proteinExistence type="inferred from homology"/>
<dbReference type="PROSITE" id="PS50600">
    <property type="entry name" value="ULP_PROTEASE"/>
    <property type="match status" value="1"/>
</dbReference>
<organism evidence="5 6">
    <name type="scientific">Syphacia muris</name>
    <dbReference type="NCBI Taxonomy" id="451379"/>
    <lineage>
        <taxon>Eukaryota</taxon>
        <taxon>Metazoa</taxon>
        <taxon>Ecdysozoa</taxon>
        <taxon>Nematoda</taxon>
        <taxon>Chromadorea</taxon>
        <taxon>Rhabditida</taxon>
        <taxon>Spirurina</taxon>
        <taxon>Oxyuridomorpha</taxon>
        <taxon>Oxyuroidea</taxon>
        <taxon>Oxyuridae</taxon>
        <taxon>Syphacia</taxon>
    </lineage>
</organism>
<dbReference type="SUPFAM" id="SSF54001">
    <property type="entry name" value="Cysteine proteinases"/>
    <property type="match status" value="1"/>
</dbReference>
<dbReference type="GO" id="GO:0008234">
    <property type="term" value="F:cysteine-type peptidase activity"/>
    <property type="evidence" value="ECO:0007669"/>
    <property type="project" value="InterPro"/>
</dbReference>
<keyword evidence="5" id="KW-1185">Reference proteome</keyword>
<evidence type="ECO:0000313" key="5">
    <source>
        <dbReference type="Proteomes" id="UP000046393"/>
    </source>
</evidence>
<feature type="domain" description="Ubiquitin-like protease family profile" evidence="4">
    <location>
        <begin position="1"/>
        <end position="21"/>
    </location>
</feature>
<dbReference type="Gene3D" id="1.10.418.20">
    <property type="match status" value="1"/>
</dbReference>
<dbReference type="InterPro" id="IPR038765">
    <property type="entry name" value="Papain-like_cys_pep_sf"/>
</dbReference>